<gene>
    <name evidence="7" type="primary">csm2</name>
    <name evidence="7" type="ORF">CAMGR0001_1748</name>
</gene>
<evidence type="ECO:0000256" key="6">
    <source>
        <dbReference type="ARBA" id="ARBA00031723"/>
    </source>
</evidence>
<comment type="caution">
    <text evidence="7">The sequence shown here is derived from an EMBL/GenBank/DDBJ whole genome shotgun (WGS) entry which is preliminary data.</text>
</comment>
<organism evidence="7 8">
    <name type="scientific">Campylobacter gracilis RM3268</name>
    <dbReference type="NCBI Taxonomy" id="553220"/>
    <lineage>
        <taxon>Bacteria</taxon>
        <taxon>Pseudomonadati</taxon>
        <taxon>Campylobacterota</taxon>
        <taxon>Epsilonproteobacteria</taxon>
        <taxon>Campylobacterales</taxon>
        <taxon>Campylobacteraceae</taxon>
        <taxon>Campylobacter</taxon>
    </lineage>
</organism>
<evidence type="ECO:0000256" key="5">
    <source>
        <dbReference type="ARBA" id="ARBA00023118"/>
    </source>
</evidence>
<comment type="function">
    <text evidence="1">This subunit may be involved in monitoring complementarity of crRNA and target RNA.</text>
</comment>
<dbReference type="eggNOG" id="COG1421">
    <property type="taxonomic scope" value="Bacteria"/>
</dbReference>
<dbReference type="EMBL" id="ACYG01000015">
    <property type="protein sequence ID" value="EEV18401.1"/>
    <property type="molecule type" value="Genomic_DNA"/>
</dbReference>
<keyword evidence="4" id="KW-0694">RNA-binding</keyword>
<dbReference type="RefSeq" id="WP_005870086.1">
    <property type="nucleotide sequence ID" value="NZ_ACYG01000015.1"/>
</dbReference>
<evidence type="ECO:0000256" key="1">
    <source>
        <dbReference type="ARBA" id="ARBA00003640"/>
    </source>
</evidence>
<dbReference type="NCBIfam" id="TIGR01870">
    <property type="entry name" value="cas_TM1810_Csm2"/>
    <property type="match status" value="1"/>
</dbReference>
<keyword evidence="8" id="KW-1185">Reference proteome</keyword>
<dbReference type="InterPro" id="IPR010149">
    <property type="entry name" value="CRISPR-assoc_prot_Csm2_III-A"/>
</dbReference>
<accession>C8PFL7</accession>
<dbReference type="Proteomes" id="UP000005709">
    <property type="component" value="Unassembled WGS sequence"/>
</dbReference>
<protein>
    <recommendedName>
        <fullName evidence="3">CRISPR system Cms protein Csm2</fullName>
    </recommendedName>
    <alternativeName>
        <fullName evidence="6">CRISPR type III A-associated protein Csm2</fullName>
    </alternativeName>
</protein>
<dbReference type="AlphaFoldDB" id="C8PFL7"/>
<evidence type="ECO:0000256" key="4">
    <source>
        <dbReference type="ARBA" id="ARBA00022884"/>
    </source>
</evidence>
<sequence length="140" mass="16207">MNYAHNGQQRKSYDNSKADKSGILYEKITLDYIKDGELFNETAKKTANSIRTSQSQIRRFYDYVLDLCEKAKTKNSSEILPFVKMLNSKVAYASSRKNVSKNFVEFIKDCVSQVDSVEKLEVFKLFFEAVLGFSKDKEER</sequence>
<proteinExistence type="inferred from homology"/>
<dbReference type="Pfam" id="PF03750">
    <property type="entry name" value="Csm2_III-A"/>
    <property type="match status" value="1"/>
</dbReference>
<keyword evidence="5" id="KW-0051">Antiviral defense</keyword>
<dbReference type="OrthoDB" id="9803002at2"/>
<evidence type="ECO:0000313" key="7">
    <source>
        <dbReference type="EMBL" id="EEV18401.1"/>
    </source>
</evidence>
<reference evidence="7 8" key="1">
    <citation type="submission" date="2009-07" db="EMBL/GenBank/DDBJ databases">
        <authorList>
            <person name="Madupu R."/>
            <person name="Sebastian Y."/>
            <person name="Durkin A.S."/>
            <person name="Torralba M."/>
            <person name="Methe B."/>
            <person name="Sutton G.G."/>
            <person name="Strausberg R.L."/>
            <person name="Nelson K.E."/>
        </authorList>
    </citation>
    <scope>NUCLEOTIDE SEQUENCE [LARGE SCALE GENOMIC DNA]</scope>
    <source>
        <strain evidence="7 8">RM3268</strain>
    </source>
</reference>
<dbReference type="STRING" id="824.CGRAC_0535"/>
<name>C8PFL7_9BACT</name>
<dbReference type="GO" id="GO:0003723">
    <property type="term" value="F:RNA binding"/>
    <property type="evidence" value="ECO:0007669"/>
    <property type="project" value="UniProtKB-KW"/>
</dbReference>
<dbReference type="GO" id="GO:0051607">
    <property type="term" value="P:defense response to virus"/>
    <property type="evidence" value="ECO:0007669"/>
    <property type="project" value="UniProtKB-KW"/>
</dbReference>
<comment type="similarity">
    <text evidence="2">Belongs to the CRISPR-associated Csm2 family.</text>
</comment>
<evidence type="ECO:0000256" key="2">
    <source>
        <dbReference type="ARBA" id="ARBA00006896"/>
    </source>
</evidence>
<evidence type="ECO:0000313" key="8">
    <source>
        <dbReference type="Proteomes" id="UP000005709"/>
    </source>
</evidence>
<evidence type="ECO:0000256" key="3">
    <source>
        <dbReference type="ARBA" id="ARBA00016118"/>
    </source>
</evidence>